<evidence type="ECO:0000313" key="2">
    <source>
        <dbReference type="EMBL" id="CAD8211193.1"/>
    </source>
</evidence>
<organism evidence="2 3">
    <name type="scientific">Paramecium octaurelia</name>
    <dbReference type="NCBI Taxonomy" id="43137"/>
    <lineage>
        <taxon>Eukaryota</taxon>
        <taxon>Sar</taxon>
        <taxon>Alveolata</taxon>
        <taxon>Ciliophora</taxon>
        <taxon>Intramacronucleata</taxon>
        <taxon>Oligohymenophorea</taxon>
        <taxon>Peniculida</taxon>
        <taxon>Parameciidae</taxon>
        <taxon>Paramecium</taxon>
    </lineage>
</organism>
<name>A0A8S1YCR9_PAROT</name>
<dbReference type="AlphaFoldDB" id="A0A8S1YCR9"/>
<proteinExistence type="predicted"/>
<accession>A0A8S1YCR9</accession>
<comment type="caution">
    <text evidence="2">The sequence shown here is derived from an EMBL/GenBank/DDBJ whole genome shotgun (WGS) entry which is preliminary data.</text>
</comment>
<evidence type="ECO:0008006" key="4">
    <source>
        <dbReference type="Google" id="ProtNLM"/>
    </source>
</evidence>
<reference evidence="2" key="1">
    <citation type="submission" date="2021-01" db="EMBL/GenBank/DDBJ databases">
        <authorList>
            <consortium name="Genoscope - CEA"/>
            <person name="William W."/>
        </authorList>
    </citation>
    <scope>NUCLEOTIDE SEQUENCE</scope>
</reference>
<protein>
    <recommendedName>
        <fullName evidence="4">Transmembrane protein</fullName>
    </recommendedName>
</protein>
<dbReference type="OMA" id="IQINITT"/>
<evidence type="ECO:0000313" key="3">
    <source>
        <dbReference type="Proteomes" id="UP000683925"/>
    </source>
</evidence>
<keyword evidence="1" id="KW-0472">Membrane</keyword>
<feature type="transmembrane region" description="Helical" evidence="1">
    <location>
        <begin position="455"/>
        <end position="477"/>
    </location>
</feature>
<gene>
    <name evidence="2" type="ORF">POCTA_138.1.T1530083</name>
</gene>
<keyword evidence="3" id="KW-1185">Reference proteome</keyword>
<dbReference type="OrthoDB" id="296246at2759"/>
<keyword evidence="1" id="KW-1133">Transmembrane helix</keyword>
<sequence>MIILLLLTIVQSQEYNISADSEKIIDRFEQFGEIFFQEMEYQDKSFQPCHFTKQQLVQSSGLNVDIVESFNETFFVQHYEEGHLSGQIDEIIAAVTIKNGSIVLTRQGKLQHLLITNTITLGSSIQINITTTKKVHLQYFSKNRVLVIIADQETLAFQLSNNTDVFKDSLKLKLYDQFNVDQISSVTTVNDIMFIAMGKLGISIYQFKEKNFQSIPWIVNGQTSSQFQNVVDIKVFSQSQDQIYTIYVLDKSVGVQQFVYNSVTTLISQNTKLGTIPLVGDIFDIKQSVLIIIRHQPTFSSVNELELDLTNNTYRQINKYNTFKDVQDVDILNKYVIILGQNGHQVQRHSLPQKYSNQSFNSIIIPNLQQLDYIDYKNKTIIFGFTKHRFFYSSIRESPSLIVCQANYTERLSTTFVYKQKSTICPDNLNITKGEYCQIQKTYTINFIPPTRGGGYYYIILIYVIAFILGLGFLMLICQVCREFRKYENFVKYNEMVENDSIEMEGQNLSPSQDSGKQKMKFEKIENKVSSMTPVVYEERDD</sequence>
<evidence type="ECO:0000256" key="1">
    <source>
        <dbReference type="SAM" id="Phobius"/>
    </source>
</evidence>
<dbReference type="Proteomes" id="UP000683925">
    <property type="component" value="Unassembled WGS sequence"/>
</dbReference>
<dbReference type="EMBL" id="CAJJDP010000155">
    <property type="protein sequence ID" value="CAD8211193.1"/>
    <property type="molecule type" value="Genomic_DNA"/>
</dbReference>
<keyword evidence="1" id="KW-0812">Transmembrane</keyword>